<dbReference type="AlphaFoldDB" id="A0A9X1V2T1"/>
<feature type="region of interest" description="Disordered" evidence="4">
    <location>
        <begin position="448"/>
        <end position="516"/>
    </location>
</feature>
<keyword evidence="5" id="KW-0812">Transmembrane</keyword>
<dbReference type="SUPFAM" id="SSF48452">
    <property type="entry name" value="TPR-like"/>
    <property type="match status" value="1"/>
</dbReference>
<evidence type="ECO:0000313" key="7">
    <source>
        <dbReference type="EMBL" id="MCH4821753.1"/>
    </source>
</evidence>
<evidence type="ECO:0000256" key="3">
    <source>
        <dbReference type="PROSITE-ProRule" id="PRU00339"/>
    </source>
</evidence>
<dbReference type="InterPro" id="IPR013105">
    <property type="entry name" value="TPR_2"/>
</dbReference>
<dbReference type="Pfam" id="PF07719">
    <property type="entry name" value="TPR_2"/>
    <property type="match status" value="1"/>
</dbReference>
<keyword evidence="8" id="KW-1185">Reference proteome</keyword>
<dbReference type="PROSITE" id="PS50005">
    <property type="entry name" value="TPR"/>
    <property type="match status" value="1"/>
</dbReference>
<feature type="repeat" description="TPR" evidence="3">
    <location>
        <begin position="389"/>
        <end position="422"/>
    </location>
</feature>
<dbReference type="Proteomes" id="UP001139226">
    <property type="component" value="Unassembled WGS sequence"/>
</dbReference>
<organism evidence="7 8">
    <name type="scientific">Christiangramia lutea</name>
    <dbReference type="NCBI Taxonomy" id="1607951"/>
    <lineage>
        <taxon>Bacteria</taxon>
        <taxon>Pseudomonadati</taxon>
        <taxon>Bacteroidota</taxon>
        <taxon>Flavobacteriia</taxon>
        <taxon>Flavobacteriales</taxon>
        <taxon>Flavobacteriaceae</taxon>
        <taxon>Christiangramia</taxon>
    </lineage>
</organism>
<feature type="domain" description="VWFA" evidence="6">
    <location>
        <begin position="104"/>
        <end position="207"/>
    </location>
</feature>
<protein>
    <submittedName>
        <fullName evidence="7">VWA domain-containing protein</fullName>
    </submittedName>
</protein>
<dbReference type="EMBL" id="JAKVTV010000001">
    <property type="protein sequence ID" value="MCH4821753.1"/>
    <property type="molecule type" value="Genomic_DNA"/>
</dbReference>
<dbReference type="InterPro" id="IPR019734">
    <property type="entry name" value="TPR_rpt"/>
</dbReference>
<dbReference type="InterPro" id="IPR011990">
    <property type="entry name" value="TPR-like_helical_dom_sf"/>
</dbReference>
<dbReference type="InterPro" id="IPR002035">
    <property type="entry name" value="VWF_A"/>
</dbReference>
<dbReference type="Pfam" id="PF13519">
    <property type="entry name" value="VWA_2"/>
    <property type="match status" value="1"/>
</dbReference>
<dbReference type="RefSeq" id="WP_240711883.1">
    <property type="nucleotide sequence ID" value="NZ_JAKVTV010000001.1"/>
</dbReference>
<feature type="transmembrane region" description="Helical" evidence="5">
    <location>
        <begin position="20"/>
        <end position="37"/>
    </location>
</feature>
<proteinExistence type="predicted"/>
<keyword evidence="2 3" id="KW-0802">TPR repeat</keyword>
<sequence length="550" mass="62488">MFSDLFPIEWQAFHFLRPGFLWLLIPPIIIFVIQVVSTQQKTKWKKVIAPHLRKFMISKGSNKRLYRINFAIMGILILGVLAIAGPTWKKREIPGQILQTPMSILLELSESMNQTDLQPSRLGRAIFKINDFLDHDPQARASLIGFAGTAHTIVPLTNDYDILKNHIDGLNTQVMPISGSDIAAGLQLADSVMSVTKAPGSIILMVDELDDLQIQNISEFAGITKHKLEIVPFIATSSDEELNSRLNMLSDFENITLHQLTLDDSDMELIARRISRNLEFTEEPEEKEDDWRDAGLILVIPMAFLFVLSFRKGWSIYLLLPLLLTSCSGSGDFKDLWYTKDYQAQQLSDKGDYEEAAESFQDPLRKGIAYYKAENYNQAIRYFREDTSAIGDFNLGLAYYKSGDLNSARLAFQEAVEKDPRMQQAKDFSEQILNVLPDGQELNLDEATEQGEGDPAQNTQNDSMEDLGGGGQEATEEDMEKERREETAVTDIRKGKELDEVPEDIGQEDIQRQDNSKVLMEKIDEDPSLFLQRKFRFQLKNRENKGSNEK</sequence>
<dbReference type="Gene3D" id="3.40.50.410">
    <property type="entry name" value="von Willebrand factor, type A domain"/>
    <property type="match status" value="1"/>
</dbReference>
<comment type="caution">
    <text evidence="7">The sequence shown here is derived from an EMBL/GenBank/DDBJ whole genome shotgun (WGS) entry which is preliminary data.</text>
</comment>
<dbReference type="PANTHER" id="PTHR22550:SF14">
    <property type="entry name" value="VWFA DOMAIN-CONTAINING PROTEIN"/>
    <property type="match status" value="1"/>
</dbReference>
<reference evidence="7" key="1">
    <citation type="submission" date="2022-03" db="EMBL/GenBank/DDBJ databases">
        <title>Gramella crocea sp. nov., isolated from activated sludge of a seafood processing plant.</title>
        <authorList>
            <person name="Zhang X."/>
        </authorList>
    </citation>
    <scope>NUCLEOTIDE SEQUENCE</scope>
    <source>
        <strain evidence="7">YJ019</strain>
    </source>
</reference>
<keyword evidence="5" id="KW-0472">Membrane</keyword>
<keyword evidence="5" id="KW-1133">Transmembrane helix</keyword>
<dbReference type="SUPFAM" id="SSF53300">
    <property type="entry name" value="vWA-like"/>
    <property type="match status" value="1"/>
</dbReference>
<evidence type="ECO:0000256" key="5">
    <source>
        <dbReference type="SAM" id="Phobius"/>
    </source>
</evidence>
<dbReference type="Gene3D" id="1.25.40.10">
    <property type="entry name" value="Tetratricopeptide repeat domain"/>
    <property type="match status" value="1"/>
</dbReference>
<keyword evidence="1" id="KW-0677">Repeat</keyword>
<evidence type="ECO:0000313" key="8">
    <source>
        <dbReference type="Proteomes" id="UP001139226"/>
    </source>
</evidence>
<evidence type="ECO:0000256" key="4">
    <source>
        <dbReference type="SAM" id="MobiDB-lite"/>
    </source>
</evidence>
<accession>A0A9X1V2T1</accession>
<gene>
    <name evidence="7" type="ORF">ML462_01085</name>
</gene>
<dbReference type="InterPro" id="IPR050768">
    <property type="entry name" value="UPF0353/GerABKA_families"/>
</dbReference>
<feature type="compositionally biased region" description="Basic and acidic residues" evidence="4">
    <location>
        <begin position="480"/>
        <end position="499"/>
    </location>
</feature>
<name>A0A9X1V2T1_9FLAO</name>
<dbReference type="InterPro" id="IPR036465">
    <property type="entry name" value="vWFA_dom_sf"/>
</dbReference>
<feature type="transmembrane region" description="Helical" evidence="5">
    <location>
        <begin position="65"/>
        <end position="88"/>
    </location>
</feature>
<evidence type="ECO:0000256" key="1">
    <source>
        <dbReference type="ARBA" id="ARBA00022737"/>
    </source>
</evidence>
<evidence type="ECO:0000256" key="2">
    <source>
        <dbReference type="ARBA" id="ARBA00022803"/>
    </source>
</evidence>
<dbReference type="PANTHER" id="PTHR22550">
    <property type="entry name" value="SPORE GERMINATION PROTEIN"/>
    <property type="match status" value="1"/>
</dbReference>
<evidence type="ECO:0000259" key="6">
    <source>
        <dbReference type="Pfam" id="PF13519"/>
    </source>
</evidence>